<reference evidence="6 7" key="1">
    <citation type="submission" date="2018-11" db="EMBL/GenBank/DDBJ databases">
        <title>The genome draft of YIM 96095.</title>
        <authorList>
            <person name="Tang S.-K."/>
            <person name="Chunyu W.-X."/>
            <person name="Feng Y.-Z."/>
        </authorList>
    </citation>
    <scope>NUCLEOTIDE SEQUENCE [LARGE SCALE GENOMIC DNA]</scope>
    <source>
        <strain evidence="6 7">YIM 96095</strain>
    </source>
</reference>
<evidence type="ECO:0000313" key="7">
    <source>
        <dbReference type="Proteomes" id="UP000269198"/>
    </source>
</evidence>
<keyword evidence="2 4" id="KW-0238">DNA-binding</keyword>
<dbReference type="PANTHER" id="PTHR47506">
    <property type="entry name" value="TRANSCRIPTIONAL REGULATORY PROTEIN"/>
    <property type="match status" value="1"/>
</dbReference>
<accession>A0A3N0EGK8</accession>
<keyword evidence="3" id="KW-0804">Transcription</keyword>
<organism evidence="6 7">
    <name type="scientific">Halostreptopolyspora alba</name>
    <dbReference type="NCBI Taxonomy" id="2487137"/>
    <lineage>
        <taxon>Bacteria</taxon>
        <taxon>Bacillati</taxon>
        <taxon>Actinomycetota</taxon>
        <taxon>Actinomycetes</taxon>
        <taxon>Streptosporangiales</taxon>
        <taxon>Nocardiopsidaceae</taxon>
        <taxon>Halostreptopolyspora</taxon>
    </lineage>
</organism>
<dbReference type="InterPro" id="IPR009057">
    <property type="entry name" value="Homeodomain-like_sf"/>
</dbReference>
<dbReference type="Gene3D" id="1.10.357.10">
    <property type="entry name" value="Tetracycline Repressor, domain 2"/>
    <property type="match status" value="1"/>
</dbReference>
<evidence type="ECO:0000256" key="3">
    <source>
        <dbReference type="ARBA" id="ARBA00023163"/>
    </source>
</evidence>
<dbReference type="AlphaFoldDB" id="A0A3N0EGK8"/>
<dbReference type="PRINTS" id="PR00455">
    <property type="entry name" value="HTHTETR"/>
</dbReference>
<evidence type="ECO:0000256" key="4">
    <source>
        <dbReference type="PROSITE-ProRule" id="PRU00335"/>
    </source>
</evidence>
<evidence type="ECO:0000313" key="6">
    <source>
        <dbReference type="EMBL" id="RNL86931.1"/>
    </source>
</evidence>
<dbReference type="EMBL" id="RJMB01000002">
    <property type="protein sequence ID" value="RNL86931.1"/>
    <property type="molecule type" value="Genomic_DNA"/>
</dbReference>
<protein>
    <submittedName>
        <fullName evidence="6">TetR/AcrR family transcriptional regulator</fullName>
    </submittedName>
</protein>
<keyword evidence="7" id="KW-1185">Reference proteome</keyword>
<dbReference type="PANTHER" id="PTHR47506:SF1">
    <property type="entry name" value="HTH-TYPE TRANSCRIPTIONAL REGULATOR YJDC"/>
    <property type="match status" value="1"/>
</dbReference>
<dbReference type="InterPro" id="IPR001647">
    <property type="entry name" value="HTH_TetR"/>
</dbReference>
<dbReference type="SUPFAM" id="SSF46689">
    <property type="entry name" value="Homeodomain-like"/>
    <property type="match status" value="1"/>
</dbReference>
<name>A0A3N0EGK8_9ACTN</name>
<dbReference type="InterPro" id="IPR036271">
    <property type="entry name" value="Tet_transcr_reg_TetR-rel_C_sf"/>
</dbReference>
<dbReference type="SUPFAM" id="SSF48498">
    <property type="entry name" value="Tetracyclin repressor-like, C-terminal domain"/>
    <property type="match status" value="1"/>
</dbReference>
<feature type="DNA-binding region" description="H-T-H motif" evidence="4">
    <location>
        <begin position="26"/>
        <end position="45"/>
    </location>
</feature>
<dbReference type="OrthoDB" id="4214267at2"/>
<dbReference type="RefSeq" id="WP_123199759.1">
    <property type="nucleotide sequence ID" value="NZ_RJMB01000002.1"/>
</dbReference>
<sequence length="191" mass="20928">MPTQARKRLMGAAEELFYTEGIRAVGVERLLAASGVGRASFYRHFASKDDLVASMLREYDIRYREWLAERVTALGGDPLTVFDALAERSEWTGFRGCAFVNAMSEISDVDSEVHLIAAQHKNAVTNYIEELLIKAGYTDHSTLAAEFMLLIDGATATALRERNPGPALRAKTIAAHLLASHAPSPTQHPSP</sequence>
<dbReference type="Pfam" id="PF00440">
    <property type="entry name" value="TetR_N"/>
    <property type="match status" value="1"/>
</dbReference>
<comment type="caution">
    <text evidence="6">The sequence shown here is derived from an EMBL/GenBank/DDBJ whole genome shotgun (WGS) entry which is preliminary data.</text>
</comment>
<feature type="domain" description="HTH tetR-type" evidence="5">
    <location>
        <begin position="3"/>
        <end position="63"/>
    </location>
</feature>
<dbReference type="GO" id="GO:0003677">
    <property type="term" value="F:DNA binding"/>
    <property type="evidence" value="ECO:0007669"/>
    <property type="project" value="UniProtKB-UniRule"/>
</dbReference>
<gene>
    <name evidence="6" type="ORF">EFW17_03440</name>
</gene>
<dbReference type="Proteomes" id="UP000269198">
    <property type="component" value="Unassembled WGS sequence"/>
</dbReference>
<dbReference type="PROSITE" id="PS50977">
    <property type="entry name" value="HTH_TETR_2"/>
    <property type="match status" value="1"/>
</dbReference>
<evidence type="ECO:0000256" key="2">
    <source>
        <dbReference type="ARBA" id="ARBA00023125"/>
    </source>
</evidence>
<evidence type="ECO:0000256" key="1">
    <source>
        <dbReference type="ARBA" id="ARBA00023015"/>
    </source>
</evidence>
<keyword evidence="1" id="KW-0805">Transcription regulation</keyword>
<evidence type="ECO:0000259" key="5">
    <source>
        <dbReference type="PROSITE" id="PS50977"/>
    </source>
</evidence>
<proteinExistence type="predicted"/>